<protein>
    <submittedName>
        <fullName evidence="1">Uncharacterized protein</fullName>
    </submittedName>
</protein>
<evidence type="ECO:0000313" key="1">
    <source>
        <dbReference type="EMBL" id="TEB30653.1"/>
    </source>
</evidence>
<name>A0A4Y7T915_COPMI</name>
<comment type="caution">
    <text evidence="1">The sequence shown here is derived from an EMBL/GenBank/DDBJ whole genome shotgun (WGS) entry which is preliminary data.</text>
</comment>
<accession>A0A4Y7T915</accession>
<gene>
    <name evidence="1" type="ORF">FA13DRAFT_1733511</name>
</gene>
<dbReference type="EMBL" id="QPFP01000022">
    <property type="protein sequence ID" value="TEB30653.1"/>
    <property type="molecule type" value="Genomic_DNA"/>
</dbReference>
<dbReference type="Proteomes" id="UP000298030">
    <property type="component" value="Unassembled WGS sequence"/>
</dbReference>
<dbReference type="AlphaFoldDB" id="A0A4Y7T915"/>
<reference evidence="1 2" key="1">
    <citation type="journal article" date="2019" name="Nat. Ecol. Evol.">
        <title>Megaphylogeny resolves global patterns of mushroom evolution.</title>
        <authorList>
            <person name="Varga T."/>
            <person name="Krizsan K."/>
            <person name="Foldi C."/>
            <person name="Dima B."/>
            <person name="Sanchez-Garcia M."/>
            <person name="Sanchez-Ramirez S."/>
            <person name="Szollosi G.J."/>
            <person name="Szarkandi J.G."/>
            <person name="Papp V."/>
            <person name="Albert L."/>
            <person name="Andreopoulos W."/>
            <person name="Angelini C."/>
            <person name="Antonin V."/>
            <person name="Barry K.W."/>
            <person name="Bougher N.L."/>
            <person name="Buchanan P."/>
            <person name="Buyck B."/>
            <person name="Bense V."/>
            <person name="Catcheside P."/>
            <person name="Chovatia M."/>
            <person name="Cooper J."/>
            <person name="Damon W."/>
            <person name="Desjardin D."/>
            <person name="Finy P."/>
            <person name="Geml J."/>
            <person name="Haridas S."/>
            <person name="Hughes K."/>
            <person name="Justo A."/>
            <person name="Karasinski D."/>
            <person name="Kautmanova I."/>
            <person name="Kiss B."/>
            <person name="Kocsube S."/>
            <person name="Kotiranta H."/>
            <person name="LaButti K.M."/>
            <person name="Lechner B.E."/>
            <person name="Liimatainen K."/>
            <person name="Lipzen A."/>
            <person name="Lukacs Z."/>
            <person name="Mihaltcheva S."/>
            <person name="Morgado L.N."/>
            <person name="Niskanen T."/>
            <person name="Noordeloos M.E."/>
            <person name="Ohm R.A."/>
            <person name="Ortiz-Santana B."/>
            <person name="Ovrebo C."/>
            <person name="Racz N."/>
            <person name="Riley R."/>
            <person name="Savchenko A."/>
            <person name="Shiryaev A."/>
            <person name="Soop K."/>
            <person name="Spirin V."/>
            <person name="Szebenyi C."/>
            <person name="Tomsovsky M."/>
            <person name="Tulloss R.E."/>
            <person name="Uehling J."/>
            <person name="Grigoriev I.V."/>
            <person name="Vagvolgyi C."/>
            <person name="Papp T."/>
            <person name="Martin F.M."/>
            <person name="Miettinen O."/>
            <person name="Hibbett D.S."/>
            <person name="Nagy L.G."/>
        </authorList>
    </citation>
    <scope>NUCLEOTIDE SEQUENCE [LARGE SCALE GENOMIC DNA]</scope>
    <source>
        <strain evidence="1 2">FP101781</strain>
    </source>
</reference>
<proteinExistence type="predicted"/>
<keyword evidence="2" id="KW-1185">Reference proteome</keyword>
<evidence type="ECO:0000313" key="2">
    <source>
        <dbReference type="Proteomes" id="UP000298030"/>
    </source>
</evidence>
<sequence length="66" mass="7335">MDSRVEQTGHKGLCAPRSGCHEWYAELCSITPLLRTQDDQQFYISQGQVWPQIPSGSACAARPVQT</sequence>
<organism evidence="1 2">
    <name type="scientific">Coprinellus micaceus</name>
    <name type="common">Glistening ink-cap mushroom</name>
    <name type="synonym">Coprinus micaceus</name>
    <dbReference type="NCBI Taxonomy" id="71717"/>
    <lineage>
        <taxon>Eukaryota</taxon>
        <taxon>Fungi</taxon>
        <taxon>Dikarya</taxon>
        <taxon>Basidiomycota</taxon>
        <taxon>Agaricomycotina</taxon>
        <taxon>Agaricomycetes</taxon>
        <taxon>Agaricomycetidae</taxon>
        <taxon>Agaricales</taxon>
        <taxon>Agaricineae</taxon>
        <taxon>Psathyrellaceae</taxon>
        <taxon>Coprinellus</taxon>
    </lineage>
</organism>